<keyword evidence="2" id="KW-1185">Reference proteome</keyword>
<evidence type="ECO:0000313" key="1">
    <source>
        <dbReference type="EMBL" id="KAI0032374.1"/>
    </source>
</evidence>
<sequence>LLNEQADICFTHGDLVPKNIMVDPSDGYRITGILDWENAGFYPSFWEYCRMHDPDFLSPQWSQILD</sequence>
<proteinExistence type="predicted"/>
<accession>A0ACB8QKJ2</accession>
<reference evidence="1" key="2">
    <citation type="journal article" date="2022" name="New Phytol.">
        <title>Evolutionary transition to the ectomycorrhizal habit in the genomes of a hyperdiverse lineage of mushroom-forming fungi.</title>
        <authorList>
            <person name="Looney B."/>
            <person name="Miyauchi S."/>
            <person name="Morin E."/>
            <person name="Drula E."/>
            <person name="Courty P.E."/>
            <person name="Kohler A."/>
            <person name="Kuo A."/>
            <person name="LaButti K."/>
            <person name="Pangilinan J."/>
            <person name="Lipzen A."/>
            <person name="Riley R."/>
            <person name="Andreopoulos W."/>
            <person name="He G."/>
            <person name="Johnson J."/>
            <person name="Nolan M."/>
            <person name="Tritt A."/>
            <person name="Barry K.W."/>
            <person name="Grigoriev I.V."/>
            <person name="Nagy L.G."/>
            <person name="Hibbett D."/>
            <person name="Henrissat B."/>
            <person name="Matheny P.B."/>
            <person name="Labbe J."/>
            <person name="Martin F.M."/>
        </authorList>
    </citation>
    <scope>NUCLEOTIDE SEQUENCE</scope>
    <source>
        <strain evidence="1">EC-137</strain>
    </source>
</reference>
<feature type="non-terminal residue" evidence="1">
    <location>
        <position position="1"/>
    </location>
</feature>
<reference evidence="1" key="1">
    <citation type="submission" date="2021-02" db="EMBL/GenBank/DDBJ databases">
        <authorList>
            <consortium name="DOE Joint Genome Institute"/>
            <person name="Ahrendt S."/>
            <person name="Looney B.P."/>
            <person name="Miyauchi S."/>
            <person name="Morin E."/>
            <person name="Drula E."/>
            <person name="Courty P.E."/>
            <person name="Chicoki N."/>
            <person name="Fauchery L."/>
            <person name="Kohler A."/>
            <person name="Kuo A."/>
            <person name="Labutti K."/>
            <person name="Pangilinan J."/>
            <person name="Lipzen A."/>
            <person name="Riley R."/>
            <person name="Andreopoulos W."/>
            <person name="He G."/>
            <person name="Johnson J."/>
            <person name="Barry K.W."/>
            <person name="Grigoriev I.V."/>
            <person name="Nagy L."/>
            <person name="Hibbett D."/>
            <person name="Henrissat B."/>
            <person name="Matheny P.B."/>
            <person name="Labbe J."/>
            <person name="Martin F."/>
        </authorList>
    </citation>
    <scope>NUCLEOTIDE SEQUENCE</scope>
    <source>
        <strain evidence="1">EC-137</strain>
    </source>
</reference>
<gene>
    <name evidence="1" type="ORF">K488DRAFT_33700</name>
</gene>
<comment type="caution">
    <text evidence="1">The sequence shown here is derived from an EMBL/GenBank/DDBJ whole genome shotgun (WGS) entry which is preliminary data.</text>
</comment>
<feature type="non-terminal residue" evidence="1">
    <location>
        <position position="66"/>
    </location>
</feature>
<organism evidence="1 2">
    <name type="scientific">Vararia minispora EC-137</name>
    <dbReference type="NCBI Taxonomy" id="1314806"/>
    <lineage>
        <taxon>Eukaryota</taxon>
        <taxon>Fungi</taxon>
        <taxon>Dikarya</taxon>
        <taxon>Basidiomycota</taxon>
        <taxon>Agaricomycotina</taxon>
        <taxon>Agaricomycetes</taxon>
        <taxon>Russulales</taxon>
        <taxon>Lachnocladiaceae</taxon>
        <taxon>Vararia</taxon>
    </lineage>
</organism>
<dbReference type="EMBL" id="MU273548">
    <property type="protein sequence ID" value="KAI0032374.1"/>
    <property type="molecule type" value="Genomic_DNA"/>
</dbReference>
<dbReference type="Proteomes" id="UP000814128">
    <property type="component" value="Unassembled WGS sequence"/>
</dbReference>
<protein>
    <submittedName>
        <fullName evidence="1">Uncharacterized protein</fullName>
    </submittedName>
</protein>
<name>A0ACB8QKJ2_9AGAM</name>
<evidence type="ECO:0000313" key="2">
    <source>
        <dbReference type="Proteomes" id="UP000814128"/>
    </source>
</evidence>